<evidence type="ECO:0000313" key="3">
    <source>
        <dbReference type="Proteomes" id="UP001295684"/>
    </source>
</evidence>
<accession>A0AAD1UEZ0</accession>
<organism evidence="2 3">
    <name type="scientific">Euplotes crassus</name>
    <dbReference type="NCBI Taxonomy" id="5936"/>
    <lineage>
        <taxon>Eukaryota</taxon>
        <taxon>Sar</taxon>
        <taxon>Alveolata</taxon>
        <taxon>Ciliophora</taxon>
        <taxon>Intramacronucleata</taxon>
        <taxon>Spirotrichea</taxon>
        <taxon>Hypotrichia</taxon>
        <taxon>Euplotida</taxon>
        <taxon>Euplotidae</taxon>
        <taxon>Moneuplotes</taxon>
    </lineage>
</organism>
<evidence type="ECO:0000256" key="1">
    <source>
        <dbReference type="SAM" id="MobiDB-lite"/>
    </source>
</evidence>
<comment type="caution">
    <text evidence="2">The sequence shown here is derived from an EMBL/GenBank/DDBJ whole genome shotgun (WGS) entry which is preliminary data.</text>
</comment>
<proteinExistence type="predicted"/>
<keyword evidence="3" id="KW-1185">Reference proteome</keyword>
<dbReference type="AlphaFoldDB" id="A0AAD1UEZ0"/>
<feature type="compositionally biased region" description="Basic residues" evidence="1">
    <location>
        <begin position="19"/>
        <end position="29"/>
    </location>
</feature>
<name>A0AAD1UEZ0_EUPCR</name>
<feature type="region of interest" description="Disordered" evidence="1">
    <location>
        <begin position="1"/>
        <end position="32"/>
    </location>
</feature>
<feature type="compositionally biased region" description="Basic and acidic residues" evidence="1">
    <location>
        <begin position="1"/>
        <end position="16"/>
    </location>
</feature>
<sequence>MSSKETKLTFENDSPTKSKASKKGSTHSKIKIENQEFKRMAYKTFSPEVVIRKSSKRGHKLWSPNLSRSNKFSSVLKSREKSIPNLDIIDSIYESRQSRRMPSIPDKLFVNQALQTVVSRNKINSSAYSKTVKKKLEKNRSKKAIEISHCLYPTNVEMKNIEEREDSESCSPGKPNKYRSSPTGVKSWKKDLLNLKKDQFYKTKQSVIHNGVESFMLSTFHNNSKNHRSRFPFQKFRDEKEGKAEFTARNHSKLKYQTSAPFLGLAECHSSSPYKKHFMYGSMKDIKEGRTLNLKNTSQIITQFSNVISDSSSEERKIEPNNKHQELINLAEKRLQKQPLSLPALAKAKMKEAKYQREFTQQRHKEKIIKTSKILESISSVHERIKSNQKKIKNKLLRPPQPKFIYYDEKKNRDKLF</sequence>
<gene>
    <name evidence="2" type="ORF">ECRASSUSDP1_LOCUS6687</name>
</gene>
<protein>
    <submittedName>
        <fullName evidence="2">Uncharacterized protein</fullName>
    </submittedName>
</protein>
<feature type="region of interest" description="Disordered" evidence="1">
    <location>
        <begin position="163"/>
        <end position="183"/>
    </location>
</feature>
<evidence type="ECO:0000313" key="2">
    <source>
        <dbReference type="EMBL" id="CAI2365341.1"/>
    </source>
</evidence>
<dbReference type="Proteomes" id="UP001295684">
    <property type="component" value="Unassembled WGS sequence"/>
</dbReference>
<dbReference type="EMBL" id="CAMPGE010006491">
    <property type="protein sequence ID" value="CAI2365341.1"/>
    <property type="molecule type" value="Genomic_DNA"/>
</dbReference>
<reference evidence="2" key="1">
    <citation type="submission" date="2023-07" db="EMBL/GenBank/DDBJ databases">
        <authorList>
            <consortium name="AG Swart"/>
            <person name="Singh M."/>
            <person name="Singh A."/>
            <person name="Seah K."/>
            <person name="Emmerich C."/>
        </authorList>
    </citation>
    <scope>NUCLEOTIDE SEQUENCE</scope>
    <source>
        <strain evidence="2">DP1</strain>
    </source>
</reference>